<dbReference type="Pfam" id="PF01261">
    <property type="entry name" value="AP_endonuc_2"/>
    <property type="match status" value="1"/>
</dbReference>
<dbReference type="InterPro" id="IPR036237">
    <property type="entry name" value="Xyl_isomerase-like_sf"/>
</dbReference>
<dbReference type="EMBL" id="CP063458">
    <property type="protein sequence ID" value="QOV90338.1"/>
    <property type="molecule type" value="Genomic_DNA"/>
</dbReference>
<dbReference type="Gene3D" id="3.20.20.150">
    <property type="entry name" value="Divalent-metal-dependent TIM barrel enzymes"/>
    <property type="match status" value="1"/>
</dbReference>
<dbReference type="Proteomes" id="UP000593765">
    <property type="component" value="Chromosome"/>
</dbReference>
<proteinExistence type="predicted"/>
<dbReference type="AlphaFoldDB" id="A0A7M2WXU8"/>
<dbReference type="SUPFAM" id="SSF51658">
    <property type="entry name" value="Xylose isomerase-like"/>
    <property type="match status" value="1"/>
</dbReference>
<dbReference type="PANTHER" id="PTHR12110:SF41">
    <property type="entry name" value="INOSOSE DEHYDRATASE"/>
    <property type="match status" value="1"/>
</dbReference>
<evidence type="ECO:0000313" key="3">
    <source>
        <dbReference type="Proteomes" id="UP000593765"/>
    </source>
</evidence>
<sequence length="265" mass="28749">MAGVAIAGPRASALLADDADIYGGLKMGIQSYSLRDRSFEKMLDAMKNDLKLKYVECYPAHTAGRAPTANLKMLEDAGVKMVSYGVVGFGKDEKANRALFDIAKTYSLENLSCNPPTDKGVLEQIDKLAEEYKITLAIHPHGPGSTWPTADVLAKGFEGRSTRLGLCADTGHLIRAGEDPVKVCMQFKDRLHALHLKDFKKLEGNNKWEDVPAGTANLDVPGLVKFLLAEKFSKPIFIEYEGKEPVAAIQKSLAAVADAVKKAKA</sequence>
<keyword evidence="3" id="KW-1185">Reference proteome</keyword>
<dbReference type="PANTHER" id="PTHR12110">
    <property type="entry name" value="HYDROXYPYRUVATE ISOMERASE"/>
    <property type="match status" value="1"/>
</dbReference>
<gene>
    <name evidence="2" type="ORF">IPV69_02915</name>
</gene>
<accession>A0A7M2WXU8</accession>
<name>A0A7M2WXU8_9BACT</name>
<keyword evidence="2" id="KW-0413">Isomerase</keyword>
<dbReference type="GO" id="GO:0016853">
    <property type="term" value="F:isomerase activity"/>
    <property type="evidence" value="ECO:0007669"/>
    <property type="project" value="UniProtKB-KW"/>
</dbReference>
<feature type="domain" description="Xylose isomerase-like TIM barrel" evidence="1">
    <location>
        <begin position="122"/>
        <end position="254"/>
    </location>
</feature>
<reference evidence="2 3" key="1">
    <citation type="submission" date="2020-10" db="EMBL/GenBank/DDBJ databases">
        <title>Wide distribution of Phycisphaera-like planctomycetes from WD2101 soil group in peatlands and genome analysis of the first cultivated representative.</title>
        <authorList>
            <person name="Dedysh S.N."/>
            <person name="Beletsky A.V."/>
            <person name="Ivanova A."/>
            <person name="Kulichevskaya I.S."/>
            <person name="Suzina N.E."/>
            <person name="Philippov D.A."/>
            <person name="Rakitin A.L."/>
            <person name="Mardanov A.V."/>
            <person name="Ravin N.V."/>
        </authorList>
    </citation>
    <scope>NUCLEOTIDE SEQUENCE [LARGE SCALE GENOMIC DNA]</scope>
    <source>
        <strain evidence="2 3">M1803</strain>
    </source>
</reference>
<dbReference type="InterPro" id="IPR050312">
    <property type="entry name" value="IolE/XylAMocC-like"/>
</dbReference>
<evidence type="ECO:0000313" key="2">
    <source>
        <dbReference type="EMBL" id="QOV90338.1"/>
    </source>
</evidence>
<evidence type="ECO:0000259" key="1">
    <source>
        <dbReference type="Pfam" id="PF01261"/>
    </source>
</evidence>
<dbReference type="KEGG" id="hbs:IPV69_02915"/>
<dbReference type="InterPro" id="IPR013022">
    <property type="entry name" value="Xyl_isomerase-like_TIM-brl"/>
</dbReference>
<protein>
    <submittedName>
        <fullName evidence="2">Sugar phosphate isomerase/epimerase</fullName>
    </submittedName>
</protein>
<organism evidence="2 3">
    <name type="scientific">Humisphaera borealis</name>
    <dbReference type="NCBI Taxonomy" id="2807512"/>
    <lineage>
        <taxon>Bacteria</taxon>
        <taxon>Pseudomonadati</taxon>
        <taxon>Planctomycetota</taxon>
        <taxon>Phycisphaerae</taxon>
        <taxon>Tepidisphaerales</taxon>
        <taxon>Tepidisphaeraceae</taxon>
        <taxon>Humisphaera</taxon>
    </lineage>
</organism>